<comment type="caution">
    <text evidence="1">The sequence shown here is derived from an EMBL/GenBank/DDBJ whole genome shotgun (WGS) entry which is preliminary data.</text>
</comment>
<name>A0A2M7U9T2_9BACT</name>
<evidence type="ECO:0000313" key="1">
    <source>
        <dbReference type="EMBL" id="PIZ67991.1"/>
    </source>
</evidence>
<dbReference type="Gene3D" id="3.10.590.10">
    <property type="entry name" value="ph1033 like domains"/>
    <property type="match status" value="1"/>
</dbReference>
<protein>
    <recommendedName>
        <fullName evidence="3">EVE domain-containing protein</fullName>
    </recommendedName>
</protein>
<dbReference type="Proteomes" id="UP000230177">
    <property type="component" value="Unassembled WGS sequence"/>
</dbReference>
<dbReference type="EMBL" id="PFOE01000060">
    <property type="protein sequence ID" value="PIZ67991.1"/>
    <property type="molecule type" value="Genomic_DNA"/>
</dbReference>
<accession>A0A2M7U9T2</accession>
<dbReference type="InterPro" id="IPR015947">
    <property type="entry name" value="PUA-like_sf"/>
</dbReference>
<dbReference type="AlphaFoldDB" id="A0A2M7U9T2"/>
<dbReference type="SUPFAM" id="SSF88697">
    <property type="entry name" value="PUA domain-like"/>
    <property type="match status" value="1"/>
</dbReference>
<organism evidence="1 2">
    <name type="scientific">Candidatus Roizmanbacteria bacterium CG_4_10_14_0_2_um_filter_36_35</name>
    <dbReference type="NCBI Taxonomy" id="1974822"/>
    <lineage>
        <taxon>Bacteria</taxon>
        <taxon>Candidatus Roizmaniibacteriota</taxon>
    </lineage>
</organism>
<proteinExistence type="predicted"/>
<evidence type="ECO:0008006" key="3">
    <source>
        <dbReference type="Google" id="ProtNLM"/>
    </source>
</evidence>
<dbReference type="Gene3D" id="3.40.1350.10">
    <property type="match status" value="1"/>
</dbReference>
<reference evidence="2" key="1">
    <citation type="submission" date="2017-09" db="EMBL/GenBank/DDBJ databases">
        <title>Depth-based differentiation of microbial function through sediment-hosted aquifers and enrichment of novel symbionts in the deep terrestrial subsurface.</title>
        <authorList>
            <person name="Probst A.J."/>
            <person name="Ladd B."/>
            <person name="Jarett J.K."/>
            <person name="Geller-Mcgrath D.E."/>
            <person name="Sieber C.M.K."/>
            <person name="Emerson J.B."/>
            <person name="Anantharaman K."/>
            <person name="Thomas B.C."/>
            <person name="Malmstrom R."/>
            <person name="Stieglmeier M."/>
            <person name="Klingl A."/>
            <person name="Woyke T."/>
            <person name="Ryan C.M."/>
            <person name="Banfield J.F."/>
        </authorList>
    </citation>
    <scope>NUCLEOTIDE SEQUENCE [LARGE SCALE GENOMIC DNA]</scope>
</reference>
<gene>
    <name evidence="1" type="ORF">COY13_02025</name>
</gene>
<dbReference type="GO" id="GO:0003676">
    <property type="term" value="F:nucleic acid binding"/>
    <property type="evidence" value="ECO:0007669"/>
    <property type="project" value="InterPro"/>
</dbReference>
<sequence length="341" mass="39756">MQRYKFHLFITPIFYEKSFEYGLFGVGRTQMNQIANVHKGNFIFIYTTQKIGNRTRPFIYGPFKVVSEPFYNDELVWAKDENGKDKYPYRVKIDTTVEHICEKPISAQKLYDLREEGRIKSVIDSSALINKSIINLLPSEGKLILESLVQQNAYGSTKESPKKGHNQEENNFDPREFLGEGLKEFRLESQLETYLLNDQNELNSLTQFVNGDKSQYFVDIYNQVSTYIAGGAVDIIAVYEKNLFDMWLKLGVGVFELKKGVLESDSIDQLIEYIEWTARLFPGIKKEMIQGIVVGRDFGNQREREQEIIKKFDDYDRLYNLACYTYSVDENSKIIFKKLTR</sequence>
<evidence type="ECO:0000313" key="2">
    <source>
        <dbReference type="Proteomes" id="UP000230177"/>
    </source>
</evidence>
<dbReference type="InterPro" id="IPR011856">
    <property type="entry name" value="tRNA_endonuc-like_dom_sf"/>
</dbReference>